<dbReference type="AlphaFoldDB" id="A0A5Q3QGH7"/>
<proteinExistence type="predicted"/>
<feature type="compositionally biased region" description="Low complexity" evidence="1">
    <location>
        <begin position="81"/>
        <end position="92"/>
    </location>
</feature>
<dbReference type="KEGG" id="sace:GIY23_16350"/>
<accession>A0A5Q3QGH7</accession>
<feature type="transmembrane region" description="Helical" evidence="2">
    <location>
        <begin position="27"/>
        <end position="44"/>
    </location>
</feature>
<sequence>MLVLSLLLVLAAAGVLVASVLVGEPQWAWISVVCSGLAGALLLAERFRWKRTTPSGARPRHALTRRAGRLGRKKSGADSEAPTATMAPVATAEGSAGGSPESDGSAESDGSPEADDSPARDGDAPTGRAEDTAVAKGDTDRHETAAAASGATVTGTAALSDTGADDPPGPEVPAAVSEDAGADSSDAEPDEEQTNPADVALISETDDQVVVIDERPRYHLSTCEWLGSRRTIPLPVREARELAFSPCARCKPDASLMEQLRGRG</sequence>
<dbReference type="EMBL" id="CP045929">
    <property type="protein sequence ID" value="QGK72344.1"/>
    <property type="molecule type" value="Genomic_DNA"/>
</dbReference>
<dbReference type="Proteomes" id="UP000371041">
    <property type="component" value="Chromosome"/>
</dbReference>
<feature type="compositionally biased region" description="Low complexity" evidence="1">
    <location>
        <begin position="145"/>
        <end position="158"/>
    </location>
</feature>
<feature type="region of interest" description="Disordered" evidence="1">
    <location>
        <begin position="53"/>
        <end position="202"/>
    </location>
</feature>
<feature type="compositionally biased region" description="Acidic residues" evidence="1">
    <location>
        <begin position="104"/>
        <end position="116"/>
    </location>
</feature>
<keyword evidence="4" id="KW-1185">Reference proteome</keyword>
<evidence type="ECO:0000313" key="4">
    <source>
        <dbReference type="Proteomes" id="UP000371041"/>
    </source>
</evidence>
<keyword evidence="2" id="KW-0472">Membrane</keyword>
<evidence type="ECO:0000313" key="3">
    <source>
        <dbReference type="EMBL" id="QGK72344.1"/>
    </source>
</evidence>
<protein>
    <submittedName>
        <fullName evidence="3">Uncharacterized protein</fullName>
    </submittedName>
</protein>
<name>A0A5Q3QGH7_9PSEU</name>
<organism evidence="3 4">
    <name type="scientific">Allosaccharopolyspora coralli</name>
    <dbReference type="NCBI Taxonomy" id="2665642"/>
    <lineage>
        <taxon>Bacteria</taxon>
        <taxon>Bacillati</taxon>
        <taxon>Actinomycetota</taxon>
        <taxon>Actinomycetes</taxon>
        <taxon>Pseudonocardiales</taxon>
        <taxon>Pseudonocardiaceae</taxon>
        <taxon>Allosaccharopolyspora</taxon>
    </lineage>
</organism>
<evidence type="ECO:0000256" key="1">
    <source>
        <dbReference type="SAM" id="MobiDB-lite"/>
    </source>
</evidence>
<gene>
    <name evidence="3" type="ORF">GIY23_16350</name>
</gene>
<evidence type="ECO:0000256" key="2">
    <source>
        <dbReference type="SAM" id="Phobius"/>
    </source>
</evidence>
<feature type="compositionally biased region" description="Basic residues" evidence="1">
    <location>
        <begin position="58"/>
        <end position="74"/>
    </location>
</feature>
<feature type="compositionally biased region" description="Basic and acidic residues" evidence="1">
    <location>
        <begin position="117"/>
        <end position="144"/>
    </location>
</feature>
<keyword evidence="2" id="KW-0812">Transmembrane</keyword>
<keyword evidence="2" id="KW-1133">Transmembrane helix</keyword>
<reference evidence="4" key="1">
    <citation type="submission" date="2019-11" db="EMBL/GenBank/DDBJ databases">
        <title>The complete genome sequence of Saccharopolyspora sp. E2A.</title>
        <authorList>
            <person name="Zhang G."/>
        </authorList>
    </citation>
    <scope>NUCLEOTIDE SEQUENCE [LARGE SCALE GENOMIC DNA]</scope>
    <source>
        <strain evidence="4">E2A</strain>
    </source>
</reference>